<sequence>MKSSSFRDQVSNFLLKYGVITTLVILIVFFSLTTRAFFTLDNFFDILRAVSILTIVSIGVTFSVVVGGIDVSVGSVTGLAVMLSTALMVIWQVPWYWAIIACLVVGTLVGLLNSFLILKLRIPDLLATLGTLYLVQGLQMWITKGDAVYRGMTNPWDPMRSVTKGFIPRQFLVLGQGFIFRTPEFRGIPVPVLIMLAVVFTTWFFLEFTRFGRAFYAIGGNMEAARLAGIPVKRYRTIAYIISSLFATLGGLVLASRIGSGAVKAGDPYLLDAVASTYFGFAVLGMRRPNAWGTFLGAVFVGVMLNGLTMLNVPWYIQDVIKGLVLVSALGISFAIKKEVR</sequence>
<accession>A0A832I8M4</accession>
<proteinExistence type="predicted"/>
<evidence type="ECO:0000256" key="2">
    <source>
        <dbReference type="ARBA" id="ARBA00022475"/>
    </source>
</evidence>
<keyword evidence="5 6" id="KW-0472">Membrane</keyword>
<feature type="transmembrane region" description="Helical" evidence="6">
    <location>
        <begin position="237"/>
        <end position="256"/>
    </location>
</feature>
<reference evidence="7" key="1">
    <citation type="journal article" date="2020" name="mSystems">
        <title>Genome- and Community-Level Interaction Insights into Carbon Utilization and Element Cycling Functions of Hydrothermarchaeota in Hydrothermal Sediment.</title>
        <authorList>
            <person name="Zhou Z."/>
            <person name="Liu Y."/>
            <person name="Xu W."/>
            <person name="Pan J."/>
            <person name="Luo Z.H."/>
            <person name="Li M."/>
        </authorList>
    </citation>
    <scope>NUCLEOTIDE SEQUENCE [LARGE SCALE GENOMIC DNA]</scope>
    <source>
        <strain evidence="7">SpSt-86</strain>
    </source>
</reference>
<feature type="transmembrane region" description="Helical" evidence="6">
    <location>
        <begin position="268"/>
        <end position="284"/>
    </location>
</feature>
<dbReference type="AlphaFoldDB" id="A0A832I8M4"/>
<keyword evidence="4 6" id="KW-1133">Transmembrane helix</keyword>
<organism evidence="7">
    <name type="scientific">Pseudothermotoga hypogea</name>
    <dbReference type="NCBI Taxonomy" id="57487"/>
    <lineage>
        <taxon>Bacteria</taxon>
        <taxon>Thermotogati</taxon>
        <taxon>Thermotogota</taxon>
        <taxon>Thermotogae</taxon>
        <taxon>Thermotogales</taxon>
        <taxon>Thermotogaceae</taxon>
        <taxon>Pseudothermotoga</taxon>
    </lineage>
</organism>
<feature type="transmembrane region" description="Helical" evidence="6">
    <location>
        <begin position="188"/>
        <end position="206"/>
    </location>
</feature>
<dbReference type="Pfam" id="PF02653">
    <property type="entry name" value="BPD_transp_2"/>
    <property type="match status" value="1"/>
</dbReference>
<evidence type="ECO:0000256" key="1">
    <source>
        <dbReference type="ARBA" id="ARBA00004651"/>
    </source>
</evidence>
<dbReference type="GO" id="GO:0005886">
    <property type="term" value="C:plasma membrane"/>
    <property type="evidence" value="ECO:0007669"/>
    <property type="project" value="UniProtKB-SubCell"/>
</dbReference>
<keyword evidence="3 6" id="KW-0812">Transmembrane</keyword>
<feature type="transmembrane region" description="Helical" evidence="6">
    <location>
        <begin position="315"/>
        <end position="336"/>
    </location>
</feature>
<protein>
    <submittedName>
        <fullName evidence="7">ABC transporter permease</fullName>
    </submittedName>
</protein>
<feature type="transmembrane region" description="Helical" evidence="6">
    <location>
        <begin position="73"/>
        <end position="91"/>
    </location>
</feature>
<comment type="caution">
    <text evidence="7">The sequence shown here is derived from an EMBL/GenBank/DDBJ whole genome shotgun (WGS) entry which is preliminary data.</text>
</comment>
<keyword evidence="2" id="KW-1003">Cell membrane</keyword>
<feature type="transmembrane region" description="Helical" evidence="6">
    <location>
        <begin position="12"/>
        <end position="34"/>
    </location>
</feature>
<dbReference type="GO" id="GO:0022857">
    <property type="term" value="F:transmembrane transporter activity"/>
    <property type="evidence" value="ECO:0007669"/>
    <property type="project" value="InterPro"/>
</dbReference>
<dbReference type="CDD" id="cd06579">
    <property type="entry name" value="TM_PBP1_transp_AraH_like"/>
    <property type="match status" value="1"/>
</dbReference>
<name>A0A832I8M4_9THEM</name>
<feature type="transmembrane region" description="Helical" evidence="6">
    <location>
        <begin position="97"/>
        <end position="118"/>
    </location>
</feature>
<evidence type="ECO:0000256" key="5">
    <source>
        <dbReference type="ARBA" id="ARBA00023136"/>
    </source>
</evidence>
<evidence type="ECO:0000256" key="3">
    <source>
        <dbReference type="ARBA" id="ARBA00022692"/>
    </source>
</evidence>
<dbReference type="PANTHER" id="PTHR32196:SF72">
    <property type="entry name" value="RIBOSE IMPORT PERMEASE PROTEIN RBSC"/>
    <property type="match status" value="1"/>
</dbReference>
<feature type="transmembrane region" description="Helical" evidence="6">
    <location>
        <begin position="46"/>
        <end position="66"/>
    </location>
</feature>
<evidence type="ECO:0000256" key="4">
    <source>
        <dbReference type="ARBA" id="ARBA00022989"/>
    </source>
</evidence>
<dbReference type="InterPro" id="IPR001851">
    <property type="entry name" value="ABC_transp_permease"/>
</dbReference>
<dbReference type="EMBL" id="DTKQ01000035">
    <property type="protein sequence ID" value="HGZ79223.1"/>
    <property type="molecule type" value="Genomic_DNA"/>
</dbReference>
<evidence type="ECO:0000313" key="7">
    <source>
        <dbReference type="EMBL" id="HGZ79223.1"/>
    </source>
</evidence>
<comment type="subcellular location">
    <subcellularLocation>
        <location evidence="1">Cell membrane</location>
        <topology evidence="1">Multi-pass membrane protein</topology>
    </subcellularLocation>
</comment>
<feature type="transmembrane region" description="Helical" evidence="6">
    <location>
        <begin position="125"/>
        <end position="142"/>
    </location>
</feature>
<feature type="transmembrane region" description="Helical" evidence="6">
    <location>
        <begin position="291"/>
        <end position="309"/>
    </location>
</feature>
<dbReference type="PANTHER" id="PTHR32196">
    <property type="entry name" value="ABC TRANSPORTER PERMEASE PROTEIN YPHD-RELATED-RELATED"/>
    <property type="match status" value="1"/>
</dbReference>
<gene>
    <name evidence="7" type="ORF">ENW55_04485</name>
</gene>
<evidence type="ECO:0000256" key="6">
    <source>
        <dbReference type="SAM" id="Phobius"/>
    </source>
</evidence>